<dbReference type="Proteomes" id="UP000677611">
    <property type="component" value="Unassembled WGS sequence"/>
</dbReference>
<name>A0ABS3P1A4_9BACI</name>
<protein>
    <submittedName>
        <fullName evidence="1">DUF3916 domain-containing protein</fullName>
    </submittedName>
</protein>
<accession>A0ABS3P1A4</accession>
<sequence>MKPPIWNHCSKKKIRGLRRVCRNFFKSTIAHTSSLPNATETSSLGCWSIHLPINPSYMNSKRKSNSMKRFYLQTAINQVEHFIHMKTKVEKEYRIYLGVSFPNLHTSNIFIVFSKQGIERFFEGFLSGYMDGPQWIPLLQERDIEKEFGLHIPKELQVKGYREIFTDDNYNDKEIWFIGELN</sequence>
<dbReference type="InterPro" id="IPR025075">
    <property type="entry name" value="DUF3916"/>
</dbReference>
<gene>
    <name evidence="1" type="ORF">J4P90_17305</name>
</gene>
<evidence type="ECO:0000313" key="2">
    <source>
        <dbReference type="Proteomes" id="UP000677611"/>
    </source>
</evidence>
<evidence type="ECO:0000313" key="1">
    <source>
        <dbReference type="EMBL" id="MBO1626961.1"/>
    </source>
</evidence>
<keyword evidence="2" id="KW-1185">Reference proteome</keyword>
<dbReference type="EMBL" id="JAGDQJ010000019">
    <property type="protein sequence ID" value="MBO1626961.1"/>
    <property type="molecule type" value="Genomic_DNA"/>
</dbReference>
<proteinExistence type="predicted"/>
<reference evidence="1 2" key="1">
    <citation type="submission" date="2021-03" db="EMBL/GenBank/DDBJ databases">
        <title>Identification of novel Bacillus strains.</title>
        <authorList>
            <person name="Xiao Z."/>
            <person name="Li Y."/>
            <person name="Shen J."/>
        </authorList>
    </citation>
    <scope>NUCLEOTIDE SEQUENCE [LARGE SCALE GENOMIC DNA]</scope>
    <source>
        <strain evidence="1 2">SY8</strain>
    </source>
</reference>
<organism evidence="1 2">
    <name type="scientific">Bacillus arachidis</name>
    <dbReference type="NCBI Taxonomy" id="2819290"/>
    <lineage>
        <taxon>Bacteria</taxon>
        <taxon>Bacillati</taxon>
        <taxon>Bacillota</taxon>
        <taxon>Bacilli</taxon>
        <taxon>Bacillales</taxon>
        <taxon>Bacillaceae</taxon>
        <taxon>Bacillus</taxon>
    </lineage>
</organism>
<dbReference type="RefSeq" id="WP_208018443.1">
    <property type="nucleotide sequence ID" value="NZ_JAGDQJ010000019.1"/>
</dbReference>
<comment type="caution">
    <text evidence="1">The sequence shown here is derived from an EMBL/GenBank/DDBJ whole genome shotgun (WGS) entry which is preliminary data.</text>
</comment>
<dbReference type="Pfam" id="PF13079">
    <property type="entry name" value="DUF3916"/>
    <property type="match status" value="1"/>
</dbReference>